<dbReference type="RefSeq" id="WP_099510706.1">
    <property type="nucleotide sequence ID" value="NZ_CP016616.1"/>
</dbReference>
<dbReference type="EMBL" id="CP016616">
    <property type="protein sequence ID" value="ANY79687.1"/>
    <property type="molecule type" value="Genomic_DNA"/>
</dbReference>
<dbReference type="AlphaFoldDB" id="A0A1B2EIC3"/>
<accession>A0A1B2EIC3</accession>
<evidence type="ECO:0000313" key="1">
    <source>
        <dbReference type="EMBL" id="ANY79687.1"/>
    </source>
</evidence>
<protein>
    <submittedName>
        <fullName evidence="1">Uncharacterized protein</fullName>
    </submittedName>
</protein>
<sequence length="192" mass="21652">MPRDRQRLTLESGPKLDLAKLIPSGAGKSGRHIQCVLTYGSGETITATLKLSDYGGLLELSYQGRVQSFSLIADPRHFGGLQWYAICPRTGRRVRVLYRPLGATYFASRHAWGRRAAYASQFLDPIGRAWRTKAKVKAALLGNEDPDEWDLPPKPKGMRWATYERWVARYDAAEEMLDAQLVMAAARLMKRL</sequence>
<name>A0A1B2EIC3_9HYPH</name>
<dbReference type="OrthoDB" id="5951715at2"/>
<organism evidence="1">
    <name type="scientific">Microvirga ossetica</name>
    <dbReference type="NCBI Taxonomy" id="1882682"/>
    <lineage>
        <taxon>Bacteria</taxon>
        <taxon>Pseudomonadati</taxon>
        <taxon>Pseudomonadota</taxon>
        <taxon>Alphaproteobacteria</taxon>
        <taxon>Hyphomicrobiales</taxon>
        <taxon>Methylobacteriaceae</taxon>
        <taxon>Microvirga</taxon>
    </lineage>
</organism>
<reference evidence="1" key="1">
    <citation type="submission" date="2016-07" db="EMBL/GenBank/DDBJ databases">
        <title>Microvirga ossetica sp. nov. a new species of rhizobia isolated from root nodules of the legume species Vicia alpestris Steven originated from North Ossetia region in the Caucasus.</title>
        <authorList>
            <person name="Safronova V.I."/>
            <person name="Kuznetsova I.G."/>
            <person name="Sazanova A.L."/>
            <person name="Belimov A."/>
            <person name="Andronov E."/>
            <person name="Osledkin Y.S."/>
            <person name="Onishchuk O.P."/>
            <person name="Kurchak O.N."/>
            <person name="Shaposhnikov A.I."/>
            <person name="Willems A."/>
            <person name="Tikhonovich I.A."/>
        </authorList>
    </citation>
    <scope>NUCLEOTIDE SEQUENCE [LARGE SCALE GENOMIC DNA]</scope>
    <source>
        <strain evidence="1">V5/3M</strain>
    </source>
</reference>
<dbReference type="KEGG" id="moc:BB934_16835"/>
<proteinExistence type="predicted"/>
<gene>
    <name evidence="1" type="ORF">BB934_16835</name>
</gene>